<keyword evidence="3" id="KW-1185">Reference proteome</keyword>
<organism evidence="2 3">
    <name type="scientific">Lithospermum erythrorhizon</name>
    <name type="common">Purple gromwell</name>
    <name type="synonym">Lithospermum officinale var. erythrorhizon</name>
    <dbReference type="NCBI Taxonomy" id="34254"/>
    <lineage>
        <taxon>Eukaryota</taxon>
        <taxon>Viridiplantae</taxon>
        <taxon>Streptophyta</taxon>
        <taxon>Embryophyta</taxon>
        <taxon>Tracheophyta</taxon>
        <taxon>Spermatophyta</taxon>
        <taxon>Magnoliopsida</taxon>
        <taxon>eudicotyledons</taxon>
        <taxon>Gunneridae</taxon>
        <taxon>Pentapetalae</taxon>
        <taxon>asterids</taxon>
        <taxon>lamiids</taxon>
        <taxon>Boraginales</taxon>
        <taxon>Boraginaceae</taxon>
        <taxon>Boraginoideae</taxon>
        <taxon>Lithospermeae</taxon>
        <taxon>Lithospermum</taxon>
    </lineage>
</organism>
<evidence type="ECO:0000313" key="3">
    <source>
        <dbReference type="Proteomes" id="UP001454036"/>
    </source>
</evidence>
<feature type="compositionally biased region" description="Polar residues" evidence="1">
    <location>
        <begin position="1"/>
        <end position="36"/>
    </location>
</feature>
<reference evidence="2 3" key="1">
    <citation type="submission" date="2024-01" db="EMBL/GenBank/DDBJ databases">
        <title>The complete chloroplast genome sequence of Lithospermum erythrorhizon: insights into the phylogenetic relationship among Boraginaceae species and the maternal lineages of purple gromwells.</title>
        <authorList>
            <person name="Okada T."/>
            <person name="Watanabe K."/>
        </authorList>
    </citation>
    <scope>NUCLEOTIDE SEQUENCE [LARGE SCALE GENOMIC DNA]</scope>
</reference>
<dbReference type="EMBL" id="BAABME010015000">
    <property type="protein sequence ID" value="GAA0138796.1"/>
    <property type="molecule type" value="Genomic_DNA"/>
</dbReference>
<comment type="caution">
    <text evidence="2">The sequence shown here is derived from an EMBL/GenBank/DDBJ whole genome shotgun (WGS) entry which is preliminary data.</text>
</comment>
<sequence length="155" mass="17607">MRTILTLNTKISEGPDSETQIFSEGTPPANQRSFENQSHHLAPSVGTPISHQTNMSGLQHEPNASVPPASNQHAPFPPEVEATFQQRLREERAAWERERGVPEYHRSHHETQYSHESEDRDQSLPSPQDEVHSTSTALERRKNKSATLRRCLQLK</sequence>
<accession>A0AAV3NI95</accession>
<feature type="compositionally biased region" description="Basic and acidic residues" evidence="1">
    <location>
        <begin position="87"/>
        <end position="122"/>
    </location>
</feature>
<proteinExistence type="predicted"/>
<evidence type="ECO:0000313" key="2">
    <source>
        <dbReference type="EMBL" id="GAA0138796.1"/>
    </source>
</evidence>
<dbReference type="Proteomes" id="UP001454036">
    <property type="component" value="Unassembled WGS sequence"/>
</dbReference>
<gene>
    <name evidence="2" type="ORF">LIER_34980</name>
</gene>
<evidence type="ECO:0000256" key="1">
    <source>
        <dbReference type="SAM" id="MobiDB-lite"/>
    </source>
</evidence>
<feature type="compositionally biased region" description="Polar residues" evidence="1">
    <location>
        <begin position="47"/>
        <end position="57"/>
    </location>
</feature>
<dbReference type="AlphaFoldDB" id="A0AAV3NI95"/>
<protein>
    <submittedName>
        <fullName evidence="2">Uncharacterized protein</fullName>
    </submittedName>
</protein>
<name>A0AAV3NI95_LITER</name>
<feature type="region of interest" description="Disordered" evidence="1">
    <location>
        <begin position="1"/>
        <end position="155"/>
    </location>
</feature>